<comment type="subcellular location">
    <subcellularLocation>
        <location evidence="3 11">Cytoplasm</location>
    </subcellularLocation>
</comment>
<keyword evidence="9 11" id="KW-0378">Hydrolase</keyword>
<evidence type="ECO:0000256" key="1">
    <source>
        <dbReference type="ARBA" id="ARBA00001400"/>
    </source>
</evidence>
<evidence type="ECO:0000256" key="6">
    <source>
        <dbReference type="ARBA" id="ARBA00018429"/>
    </source>
</evidence>
<organism evidence="15 17">
    <name type="scientific">Streptococcus pneumoniae</name>
    <dbReference type="NCBI Taxonomy" id="1313"/>
    <lineage>
        <taxon>Bacteria</taxon>
        <taxon>Bacillati</taxon>
        <taxon>Bacillota</taxon>
        <taxon>Bacilli</taxon>
        <taxon>Lactobacillales</taxon>
        <taxon>Streptococcaceae</taxon>
        <taxon>Streptococcus</taxon>
    </lineage>
</organism>
<keyword evidence="10 11" id="KW-0234">DNA repair</keyword>
<feature type="active site" description="Proton acceptor" evidence="11 12">
    <location>
        <position position="62"/>
    </location>
</feature>
<dbReference type="SUPFAM" id="SSF52141">
    <property type="entry name" value="Uracil-DNA glycosylase-like"/>
    <property type="match status" value="1"/>
</dbReference>
<dbReference type="InterPro" id="IPR036895">
    <property type="entry name" value="Uracil-DNA_glycosylase-like_sf"/>
</dbReference>
<dbReference type="SMART" id="SM00986">
    <property type="entry name" value="UDG"/>
    <property type="match status" value="1"/>
</dbReference>
<feature type="domain" description="Uracil-DNA glycosylase-like" evidence="14">
    <location>
        <begin position="47"/>
        <end position="205"/>
    </location>
</feature>
<evidence type="ECO:0000259" key="14">
    <source>
        <dbReference type="SMART" id="SM00986"/>
    </source>
</evidence>
<dbReference type="NCBIfam" id="NF003591">
    <property type="entry name" value="PRK05254.1-4"/>
    <property type="match status" value="1"/>
</dbReference>
<dbReference type="InterPro" id="IPR005122">
    <property type="entry name" value="Uracil-DNA_glycosylase-like"/>
</dbReference>
<dbReference type="SMR" id="A0A0B7L819"/>
<dbReference type="FunFam" id="3.40.470.10:FF:000008">
    <property type="entry name" value="Uracil-DNA glycosylase"/>
    <property type="match status" value="1"/>
</dbReference>
<dbReference type="RefSeq" id="WP_000401328.1">
    <property type="nucleotide sequence ID" value="NZ_AP017971.1"/>
</dbReference>
<evidence type="ECO:0000313" key="16">
    <source>
        <dbReference type="EMBL" id="VTE36149.1"/>
    </source>
</evidence>
<evidence type="ECO:0000256" key="5">
    <source>
        <dbReference type="ARBA" id="ARBA00012030"/>
    </source>
</evidence>
<dbReference type="HAMAP" id="MF_00148">
    <property type="entry name" value="UDG"/>
    <property type="match status" value="1"/>
</dbReference>
<sequence>MEHSSWHALIKAQLPEGYFGKINQFMEQVYSQGIIYPPKEKVFQALLTTLLEEVKVVILGQDPYHGPGQAQGLSFSVPDSIPAPPSLQNILKELSDDIGVKKSHDLTAWAEQGVLLLNACLTVPAGQANGHAGQIWEPFTDAVIQVVNHLDRPVVFVLWGAYARKKKALVTNPHHLIIESAHPSPLSVYRGFWGSKPFSKANTFLKETGQEPIDWLR</sequence>
<dbReference type="PROSITE" id="PS00130">
    <property type="entry name" value="U_DNA_GLYCOSYLASE"/>
    <property type="match status" value="1"/>
</dbReference>
<evidence type="ECO:0000256" key="7">
    <source>
        <dbReference type="ARBA" id="ARBA00022490"/>
    </source>
</evidence>
<evidence type="ECO:0000313" key="15">
    <source>
        <dbReference type="EMBL" id="CIV48344.1"/>
    </source>
</evidence>
<dbReference type="NCBIfam" id="NF003588">
    <property type="entry name" value="PRK05254.1-1"/>
    <property type="match status" value="1"/>
</dbReference>
<protein>
    <recommendedName>
        <fullName evidence="6 11">Uracil-DNA glycosylase</fullName>
        <shortName evidence="11">UDG</shortName>
        <ecNumber evidence="5 11">3.2.2.27</ecNumber>
    </recommendedName>
</protein>
<evidence type="ECO:0000256" key="2">
    <source>
        <dbReference type="ARBA" id="ARBA00002631"/>
    </source>
</evidence>
<dbReference type="Gene3D" id="3.40.470.10">
    <property type="entry name" value="Uracil-DNA glycosylase-like domain"/>
    <property type="match status" value="1"/>
</dbReference>
<evidence type="ECO:0000313" key="17">
    <source>
        <dbReference type="Proteomes" id="UP000040910"/>
    </source>
</evidence>
<dbReference type="GO" id="GO:0097510">
    <property type="term" value="P:base-excision repair, AP site formation via deaminated base removal"/>
    <property type="evidence" value="ECO:0007669"/>
    <property type="project" value="TreeGrafter"/>
</dbReference>
<comment type="function">
    <text evidence="2 11 13">Excises uracil residues from the DNA which can arise as a result of misincorporation of dUMP residues by DNA polymerase or due to deamination of cytosine.</text>
</comment>
<dbReference type="GO" id="GO:0005737">
    <property type="term" value="C:cytoplasm"/>
    <property type="evidence" value="ECO:0007669"/>
    <property type="project" value="UniProtKB-SubCell"/>
</dbReference>
<evidence type="ECO:0000256" key="3">
    <source>
        <dbReference type="ARBA" id="ARBA00004496"/>
    </source>
</evidence>
<dbReference type="OMA" id="PDNGYLM"/>
<dbReference type="NCBIfam" id="NF003592">
    <property type="entry name" value="PRK05254.1-5"/>
    <property type="match status" value="1"/>
</dbReference>
<reference evidence="16 18" key="2">
    <citation type="submission" date="2019-04" db="EMBL/GenBank/DDBJ databases">
        <authorList>
            <consortium name="Pathogen Informatics"/>
        </authorList>
    </citation>
    <scope>NUCLEOTIDE SEQUENCE [LARGE SCALE GENOMIC DNA]</scope>
    <source>
        <strain evidence="16 18">GPSC559</strain>
    </source>
</reference>
<dbReference type="PANTHER" id="PTHR11264:SF0">
    <property type="entry name" value="URACIL-DNA GLYCOSYLASE"/>
    <property type="match status" value="1"/>
</dbReference>
<evidence type="ECO:0000256" key="8">
    <source>
        <dbReference type="ARBA" id="ARBA00022763"/>
    </source>
</evidence>
<evidence type="ECO:0000256" key="13">
    <source>
        <dbReference type="RuleBase" id="RU003780"/>
    </source>
</evidence>
<dbReference type="EC" id="3.2.2.27" evidence="5 11"/>
<gene>
    <name evidence="11 15" type="primary">ung</name>
    <name evidence="15" type="ORF">ERS019316_02020</name>
    <name evidence="16" type="ORF">SAMEA4038883_00348</name>
</gene>
<dbReference type="AlphaFoldDB" id="A0A0B7L819"/>
<dbReference type="EMBL" id="CABDLL010000002">
    <property type="protein sequence ID" value="VTE36149.1"/>
    <property type="molecule type" value="Genomic_DNA"/>
</dbReference>
<evidence type="ECO:0000256" key="10">
    <source>
        <dbReference type="ARBA" id="ARBA00023204"/>
    </source>
</evidence>
<keyword evidence="7 11" id="KW-0963">Cytoplasm</keyword>
<reference evidence="15 17" key="1">
    <citation type="submission" date="2015-03" db="EMBL/GenBank/DDBJ databases">
        <authorList>
            <consortium name="Pathogen Informatics"/>
            <person name="Murphy D."/>
        </authorList>
    </citation>
    <scope>NUCLEOTIDE SEQUENCE [LARGE SCALE GENOMIC DNA]</scope>
    <source>
        <strain evidence="15">SMRU158</strain>
        <strain evidence="17">type strain: N</strain>
    </source>
</reference>
<dbReference type="NCBIfam" id="TIGR00628">
    <property type="entry name" value="ung"/>
    <property type="match status" value="1"/>
</dbReference>
<evidence type="ECO:0000256" key="4">
    <source>
        <dbReference type="ARBA" id="ARBA00008184"/>
    </source>
</evidence>
<name>A0A0B7L819_STREE</name>
<evidence type="ECO:0000256" key="11">
    <source>
        <dbReference type="HAMAP-Rule" id="MF_00148"/>
    </source>
</evidence>
<dbReference type="InterPro" id="IPR018085">
    <property type="entry name" value="Ura-DNA_Glyclase_AS"/>
</dbReference>
<dbReference type="PANTHER" id="PTHR11264">
    <property type="entry name" value="URACIL-DNA GLYCOSYLASE"/>
    <property type="match status" value="1"/>
</dbReference>
<keyword evidence="8 11" id="KW-0227">DNA damage</keyword>
<dbReference type="GO" id="GO:0004844">
    <property type="term" value="F:uracil DNA N-glycosylase activity"/>
    <property type="evidence" value="ECO:0007669"/>
    <property type="project" value="UniProtKB-UniRule"/>
</dbReference>
<proteinExistence type="inferred from homology"/>
<evidence type="ECO:0000313" key="18">
    <source>
        <dbReference type="Proteomes" id="UP000310997"/>
    </source>
</evidence>
<dbReference type="EMBL" id="CKLF01000045">
    <property type="protein sequence ID" value="CIV48344.1"/>
    <property type="molecule type" value="Genomic_DNA"/>
</dbReference>
<keyword evidence="15" id="KW-0326">Glycosidase</keyword>
<dbReference type="Pfam" id="PF03167">
    <property type="entry name" value="UDG"/>
    <property type="match status" value="1"/>
</dbReference>
<dbReference type="SMART" id="SM00987">
    <property type="entry name" value="UreE_C"/>
    <property type="match status" value="1"/>
</dbReference>
<comment type="catalytic activity">
    <reaction evidence="1 11 13">
        <text>Hydrolyzes single-stranded DNA or mismatched double-stranded DNA and polynucleotides, releasing free uracil.</text>
        <dbReference type="EC" id="3.2.2.27"/>
    </reaction>
</comment>
<dbReference type="NCBIfam" id="NF003589">
    <property type="entry name" value="PRK05254.1-2"/>
    <property type="match status" value="1"/>
</dbReference>
<evidence type="ECO:0000256" key="12">
    <source>
        <dbReference type="PROSITE-ProRule" id="PRU10072"/>
    </source>
</evidence>
<dbReference type="Proteomes" id="UP000310997">
    <property type="component" value="Unassembled WGS sequence"/>
</dbReference>
<dbReference type="CDD" id="cd10027">
    <property type="entry name" value="UDG-F1-like"/>
    <property type="match status" value="1"/>
</dbReference>
<evidence type="ECO:0000256" key="9">
    <source>
        <dbReference type="ARBA" id="ARBA00022801"/>
    </source>
</evidence>
<dbReference type="InterPro" id="IPR002043">
    <property type="entry name" value="UDG_fam1"/>
</dbReference>
<dbReference type="Proteomes" id="UP000040910">
    <property type="component" value="Unassembled WGS sequence"/>
</dbReference>
<accession>A0A0B7L819</accession>
<comment type="similarity">
    <text evidence="4 11 13">Belongs to the uracil-DNA glycosylase (UDG) superfamily. UNG family.</text>
</comment>